<proteinExistence type="predicted"/>
<dbReference type="InterPro" id="IPR050204">
    <property type="entry name" value="AraC_XylS_family_regulators"/>
</dbReference>
<sequence length="317" mass="35492">MMNFVARALEKETPKFEDEWCRLVQKNWSMQCAFDTGVERQLLTASWFMGDVRFEVADLSGQQWIWKPGPGLDSWRRNTVVVFLTESGSTEIEQNGKSVRLKSNSCLLLDGSVKYAQASGPDSRGLLLRVPKASLETRGKISLGRDLLLVNNASPDVLMLQSMLTGAAAYGEASSVYTRWRVAELLTHLMGEIADELAAPNGRTRPEMMLRKVKRFIERNVGNENIDLDFVAGAMGVSKRHLSRIFAQEGTSVMRYLLQQRLAKAEKILAHSDESVRISDVAWHCGFVSAAHFSRAFKRQYGVSPTTLQCAEQEAVK</sequence>
<evidence type="ECO:0000256" key="1">
    <source>
        <dbReference type="ARBA" id="ARBA00023015"/>
    </source>
</evidence>
<evidence type="ECO:0000313" key="6">
    <source>
        <dbReference type="Proteomes" id="UP000826462"/>
    </source>
</evidence>
<dbReference type="InterPro" id="IPR009057">
    <property type="entry name" value="Homeodomain-like_sf"/>
</dbReference>
<organism evidence="5 6">
    <name type="scientific">Paraburkholderia edwinii</name>
    <dbReference type="NCBI Taxonomy" id="2861782"/>
    <lineage>
        <taxon>Bacteria</taxon>
        <taxon>Pseudomonadati</taxon>
        <taxon>Pseudomonadota</taxon>
        <taxon>Betaproteobacteria</taxon>
        <taxon>Burkholderiales</taxon>
        <taxon>Burkholderiaceae</taxon>
        <taxon>Paraburkholderia</taxon>
    </lineage>
</organism>
<dbReference type="PANTHER" id="PTHR46796">
    <property type="entry name" value="HTH-TYPE TRANSCRIPTIONAL ACTIVATOR RHAS-RELATED"/>
    <property type="match status" value="1"/>
</dbReference>
<dbReference type="Gene3D" id="1.10.10.60">
    <property type="entry name" value="Homeodomain-like"/>
    <property type="match status" value="1"/>
</dbReference>
<dbReference type="InterPro" id="IPR020449">
    <property type="entry name" value="Tscrpt_reg_AraC-type_HTH"/>
</dbReference>
<accession>A0ABX8UT15</accession>
<dbReference type="InterPro" id="IPR018062">
    <property type="entry name" value="HTH_AraC-typ_CS"/>
</dbReference>
<dbReference type="RefSeq" id="WP_219801565.1">
    <property type="nucleotide sequence ID" value="NZ_CP080096.1"/>
</dbReference>
<keyword evidence="6" id="KW-1185">Reference proteome</keyword>
<dbReference type="PRINTS" id="PR00032">
    <property type="entry name" value="HTHARAC"/>
</dbReference>
<keyword evidence="1" id="KW-0805">Transcription regulation</keyword>
<dbReference type="EMBL" id="CP080096">
    <property type="protein sequence ID" value="QYD72137.1"/>
    <property type="molecule type" value="Genomic_DNA"/>
</dbReference>
<dbReference type="PROSITE" id="PS01124">
    <property type="entry name" value="HTH_ARAC_FAMILY_2"/>
    <property type="match status" value="1"/>
</dbReference>
<reference evidence="5 6" key="1">
    <citation type="submission" date="2021-07" db="EMBL/GenBank/DDBJ databases">
        <title>Paraburkholderia edwinii protects Aspergillus sp. from phenazines by acting as a toxin sponge.</title>
        <authorList>
            <person name="Dahlstrom K.M."/>
            <person name="Newman D.K."/>
        </authorList>
    </citation>
    <scope>NUCLEOTIDE SEQUENCE [LARGE SCALE GENOMIC DNA]</scope>
    <source>
        <strain evidence="5 6">Pe01</strain>
    </source>
</reference>
<keyword evidence="3" id="KW-0804">Transcription</keyword>
<gene>
    <name evidence="5" type="ORF">KZJ38_34905</name>
</gene>
<name>A0ABX8UT15_9BURK</name>
<dbReference type="Pfam" id="PF12833">
    <property type="entry name" value="HTH_18"/>
    <property type="match status" value="1"/>
</dbReference>
<evidence type="ECO:0000256" key="2">
    <source>
        <dbReference type="ARBA" id="ARBA00023125"/>
    </source>
</evidence>
<protein>
    <submittedName>
        <fullName evidence="5">Helix-turn-helix domain-containing protein</fullName>
    </submittedName>
</protein>
<dbReference type="Proteomes" id="UP000826462">
    <property type="component" value="Chromosome 2"/>
</dbReference>
<evidence type="ECO:0000256" key="3">
    <source>
        <dbReference type="ARBA" id="ARBA00023163"/>
    </source>
</evidence>
<keyword evidence="2" id="KW-0238">DNA-binding</keyword>
<dbReference type="InterPro" id="IPR018060">
    <property type="entry name" value="HTH_AraC"/>
</dbReference>
<feature type="domain" description="HTH araC/xylS-type" evidence="4">
    <location>
        <begin position="211"/>
        <end position="311"/>
    </location>
</feature>
<dbReference type="PANTHER" id="PTHR46796:SF6">
    <property type="entry name" value="ARAC SUBFAMILY"/>
    <property type="match status" value="1"/>
</dbReference>
<evidence type="ECO:0000259" key="4">
    <source>
        <dbReference type="PROSITE" id="PS01124"/>
    </source>
</evidence>
<evidence type="ECO:0000313" key="5">
    <source>
        <dbReference type="EMBL" id="QYD72137.1"/>
    </source>
</evidence>
<dbReference type="SMART" id="SM00342">
    <property type="entry name" value="HTH_ARAC"/>
    <property type="match status" value="1"/>
</dbReference>
<dbReference type="PROSITE" id="PS00041">
    <property type="entry name" value="HTH_ARAC_FAMILY_1"/>
    <property type="match status" value="1"/>
</dbReference>
<dbReference type="SUPFAM" id="SSF46689">
    <property type="entry name" value="Homeodomain-like"/>
    <property type="match status" value="1"/>
</dbReference>